<evidence type="ECO:0000256" key="1">
    <source>
        <dbReference type="SAM" id="MobiDB-lite"/>
    </source>
</evidence>
<feature type="region of interest" description="Disordered" evidence="1">
    <location>
        <begin position="77"/>
        <end position="138"/>
    </location>
</feature>
<protein>
    <submittedName>
        <fullName evidence="2">Bbc protein</fullName>
    </submittedName>
</protein>
<proteinExistence type="predicted"/>
<gene>
    <name evidence="2" type="primary">bbc</name>
</gene>
<dbReference type="AlphaFoldDB" id="P96080"/>
<name>P96080_THEAQ</name>
<feature type="compositionally biased region" description="Pro residues" evidence="1">
    <location>
        <begin position="98"/>
        <end position="111"/>
    </location>
</feature>
<sequence>MGYHEAMVKAEEALGTFSNRVRCAPRKRPAEASKPVLLKGETPPLHELLTRGTALRSFSPDTSALLYLVVDHPGEPLPGNGASSGPAGGLRPPFFRKPWPPKGPGTGPPEPRISEGGSVSGRAGPEPLPRGKQPGPDAAASLLAASILRGRARHWRRPGPFSQVSGVFLTLDRRQYRVAKVLVPTYPVPELEER</sequence>
<feature type="compositionally biased region" description="Low complexity" evidence="1">
    <location>
        <begin position="77"/>
        <end position="97"/>
    </location>
</feature>
<reference evidence="2" key="1">
    <citation type="journal article" date="1997" name="J. Bacteriol.">
        <title>Structure and expression of a pyrimidine gene cluster from the extreme thermophile Thermus strain ZO5.</title>
        <authorList>
            <person name="van de Casteele M."/>
            <person name="Chen P."/>
            <person name="Roovers M."/>
            <person name="Legrain C."/>
            <person name="Glansdorff N."/>
        </authorList>
    </citation>
    <scope>NUCLEOTIDE SEQUENCE</scope>
    <source>
        <strain evidence="2">ZO5</strain>
    </source>
</reference>
<organism evidence="2">
    <name type="scientific">Thermus aquaticus</name>
    <dbReference type="NCBI Taxonomy" id="271"/>
    <lineage>
        <taxon>Bacteria</taxon>
        <taxon>Thermotogati</taxon>
        <taxon>Deinococcota</taxon>
        <taxon>Deinococci</taxon>
        <taxon>Thermales</taxon>
        <taxon>Thermaceae</taxon>
        <taxon>Thermus</taxon>
    </lineage>
</organism>
<dbReference type="EMBL" id="Y09536">
    <property type="protein sequence ID" value="CAA70730.1"/>
    <property type="molecule type" value="Genomic_DNA"/>
</dbReference>
<evidence type="ECO:0000313" key="2">
    <source>
        <dbReference type="EMBL" id="CAA70730.1"/>
    </source>
</evidence>
<accession>P96080</accession>